<evidence type="ECO:0000256" key="5">
    <source>
        <dbReference type="ARBA" id="ARBA00023098"/>
    </source>
</evidence>
<comment type="caution">
    <text evidence="11">The sequence shown here is derived from an EMBL/GenBank/DDBJ whole genome shotgun (WGS) entry which is preliminary data.</text>
</comment>
<dbReference type="InterPro" id="IPR011053">
    <property type="entry name" value="Single_hybrid_motif"/>
</dbReference>
<keyword evidence="7 8" id="KW-0092">Biotin</keyword>
<evidence type="ECO:0000259" key="10">
    <source>
        <dbReference type="PROSITE" id="PS50968"/>
    </source>
</evidence>
<keyword evidence="3 8" id="KW-0444">Lipid biosynthesis</keyword>
<keyword evidence="12" id="KW-1185">Reference proteome</keyword>
<dbReference type="PROSITE" id="PS00188">
    <property type="entry name" value="BIOTIN"/>
    <property type="match status" value="1"/>
</dbReference>
<feature type="compositionally biased region" description="Basic and acidic residues" evidence="9">
    <location>
        <begin position="47"/>
        <end position="56"/>
    </location>
</feature>
<dbReference type="InterPro" id="IPR000089">
    <property type="entry name" value="Biotin_lipoyl"/>
</dbReference>
<evidence type="ECO:0000313" key="11">
    <source>
        <dbReference type="EMBL" id="GFZ26585.1"/>
    </source>
</evidence>
<dbReference type="InterPro" id="IPR001882">
    <property type="entry name" value="Biotin_BS"/>
</dbReference>
<evidence type="ECO:0000313" key="12">
    <source>
        <dbReference type="Proteomes" id="UP000677218"/>
    </source>
</evidence>
<dbReference type="PRINTS" id="PR01071">
    <property type="entry name" value="ACOABIOTINCC"/>
</dbReference>
<dbReference type="Gene3D" id="2.40.50.100">
    <property type="match status" value="1"/>
</dbReference>
<keyword evidence="5 8" id="KW-0443">Lipid metabolism</keyword>
<keyword evidence="6 8" id="KW-0275">Fatty acid biosynthesis</keyword>
<comment type="function">
    <text evidence="8">This protein is a component of the acetyl coenzyme A carboxylase complex; first, biotin carboxylase catalyzes the carboxylation of the carrier protein and then the transcarboxylase transfers the carboxyl group to form malonyl-CoA.</text>
</comment>
<evidence type="ECO:0000256" key="3">
    <source>
        <dbReference type="ARBA" id="ARBA00022516"/>
    </source>
</evidence>
<dbReference type="GO" id="GO:0003989">
    <property type="term" value="F:acetyl-CoA carboxylase activity"/>
    <property type="evidence" value="ECO:0007669"/>
    <property type="project" value="InterPro"/>
</dbReference>
<dbReference type="SUPFAM" id="SSF51230">
    <property type="entry name" value="Single hybrid motif"/>
    <property type="match status" value="1"/>
</dbReference>
<dbReference type="InterPro" id="IPR050709">
    <property type="entry name" value="Biotin_Carboxyl_Carrier/Decarb"/>
</dbReference>
<dbReference type="EMBL" id="BMAY01000003">
    <property type="protein sequence ID" value="GFZ26585.1"/>
    <property type="molecule type" value="Genomic_DNA"/>
</dbReference>
<dbReference type="PANTHER" id="PTHR45266:SF3">
    <property type="entry name" value="OXALOACETATE DECARBOXYLASE ALPHA CHAIN"/>
    <property type="match status" value="1"/>
</dbReference>
<evidence type="ECO:0000256" key="8">
    <source>
        <dbReference type="RuleBase" id="RU364072"/>
    </source>
</evidence>
<evidence type="ECO:0000256" key="6">
    <source>
        <dbReference type="ARBA" id="ARBA00023160"/>
    </source>
</evidence>
<dbReference type="Proteomes" id="UP000677218">
    <property type="component" value="Unassembled WGS sequence"/>
</dbReference>
<organism evidence="11 12">
    <name type="scientific">Lactobacillus corticis</name>
    <dbReference type="NCBI Taxonomy" id="2201249"/>
    <lineage>
        <taxon>Bacteria</taxon>
        <taxon>Bacillati</taxon>
        <taxon>Bacillota</taxon>
        <taxon>Bacilli</taxon>
        <taxon>Lactobacillales</taxon>
        <taxon>Lactobacillaceae</taxon>
        <taxon>Lactobacillus</taxon>
    </lineage>
</organism>
<name>A0A916QFY0_9LACO</name>
<dbReference type="FunFam" id="2.40.50.100:FF:000003">
    <property type="entry name" value="Acetyl-CoA carboxylase biotin carboxyl carrier protein"/>
    <property type="match status" value="1"/>
</dbReference>
<gene>
    <name evidence="11" type="primary">accB</name>
    <name evidence="11" type="ORF">LCB40_04650</name>
</gene>
<evidence type="ECO:0000256" key="2">
    <source>
        <dbReference type="ARBA" id="ARBA00017562"/>
    </source>
</evidence>
<evidence type="ECO:0000256" key="9">
    <source>
        <dbReference type="SAM" id="MobiDB-lite"/>
    </source>
</evidence>
<protein>
    <recommendedName>
        <fullName evidence="2 8">Biotin carboxyl carrier protein of acetyl-CoA carboxylase</fullName>
    </recommendedName>
</protein>
<comment type="pathway">
    <text evidence="1 8">Lipid metabolism; fatty acid biosynthesis.</text>
</comment>
<dbReference type="NCBIfam" id="TIGR00531">
    <property type="entry name" value="BCCP"/>
    <property type="match status" value="1"/>
</dbReference>
<feature type="region of interest" description="Disordered" evidence="9">
    <location>
        <begin position="40"/>
        <end position="63"/>
    </location>
</feature>
<dbReference type="PROSITE" id="PS50968">
    <property type="entry name" value="BIOTINYL_LIPOYL"/>
    <property type="match status" value="1"/>
</dbReference>
<sequence>MTIEEIKKLMHEFEDSDLRELELDQGDLHLRLSKNQTVVPSAAKTAAEVKPDEKQDQQNTALPAEPKITIDAPLVGTVYLQSKPGQPPYVQPGDRVKKGQTICIIEAMKMMTEVKADKAGVVAAVKVEDGDLVEVGQPLLELKEE</sequence>
<dbReference type="GO" id="GO:0009317">
    <property type="term" value="C:acetyl-CoA carboxylase complex"/>
    <property type="evidence" value="ECO:0007669"/>
    <property type="project" value="InterPro"/>
</dbReference>
<dbReference type="GO" id="GO:0006633">
    <property type="term" value="P:fatty acid biosynthetic process"/>
    <property type="evidence" value="ECO:0007669"/>
    <property type="project" value="UniProtKB-KW"/>
</dbReference>
<feature type="domain" description="Lipoyl-binding" evidence="10">
    <location>
        <begin position="67"/>
        <end position="143"/>
    </location>
</feature>
<keyword evidence="4 8" id="KW-0276">Fatty acid metabolism</keyword>
<dbReference type="CDD" id="cd06850">
    <property type="entry name" value="biotinyl_domain"/>
    <property type="match status" value="1"/>
</dbReference>
<evidence type="ECO:0000256" key="1">
    <source>
        <dbReference type="ARBA" id="ARBA00005194"/>
    </source>
</evidence>
<accession>A0A916QFY0</accession>
<dbReference type="AlphaFoldDB" id="A0A916QFY0"/>
<dbReference type="RefSeq" id="WP_212780291.1">
    <property type="nucleotide sequence ID" value="NZ_BMAY01000003.1"/>
</dbReference>
<dbReference type="Pfam" id="PF00364">
    <property type="entry name" value="Biotin_lipoyl"/>
    <property type="match status" value="1"/>
</dbReference>
<dbReference type="PANTHER" id="PTHR45266">
    <property type="entry name" value="OXALOACETATE DECARBOXYLASE ALPHA CHAIN"/>
    <property type="match status" value="1"/>
</dbReference>
<proteinExistence type="predicted"/>
<evidence type="ECO:0000256" key="7">
    <source>
        <dbReference type="ARBA" id="ARBA00023267"/>
    </source>
</evidence>
<dbReference type="InterPro" id="IPR001249">
    <property type="entry name" value="AcCoA_biotinCC"/>
</dbReference>
<evidence type="ECO:0000256" key="4">
    <source>
        <dbReference type="ARBA" id="ARBA00022832"/>
    </source>
</evidence>
<reference evidence="11" key="1">
    <citation type="submission" date="2020-08" db="EMBL/GenBank/DDBJ databases">
        <title>Taxonomic study for Lactobacillus species isolated from hardwood bark.</title>
        <authorList>
            <person name="Tohno M."/>
            <person name="Tanizawa Y."/>
        </authorList>
    </citation>
    <scope>NUCLEOTIDE SEQUENCE</scope>
    <source>
        <strain evidence="11">B40</strain>
    </source>
</reference>